<dbReference type="GO" id="GO:0043565">
    <property type="term" value="F:sequence-specific DNA binding"/>
    <property type="evidence" value="ECO:0007669"/>
    <property type="project" value="InterPro"/>
</dbReference>
<feature type="domain" description="WRKY" evidence="8">
    <location>
        <begin position="159"/>
        <end position="223"/>
    </location>
</feature>
<keyword evidence="3" id="KW-0805">Transcription regulation</keyword>
<keyword evidence="5" id="KW-0804">Transcription</keyword>
<dbReference type="AlphaFoldDB" id="A0AAD8KT95"/>
<evidence type="ECO:0000259" key="8">
    <source>
        <dbReference type="PROSITE" id="PS50811"/>
    </source>
</evidence>
<gene>
    <name evidence="9" type="ORF">QVD17_17462</name>
</gene>
<keyword evidence="10" id="KW-1185">Reference proteome</keyword>
<dbReference type="GO" id="GO:0003700">
    <property type="term" value="F:DNA-binding transcription factor activity"/>
    <property type="evidence" value="ECO:0007669"/>
    <property type="project" value="InterPro"/>
</dbReference>
<dbReference type="FunFam" id="2.20.25.80:FF:000001">
    <property type="entry name" value="WRKY transcription factor 33"/>
    <property type="match status" value="1"/>
</dbReference>
<organism evidence="9 10">
    <name type="scientific">Tagetes erecta</name>
    <name type="common">African marigold</name>
    <dbReference type="NCBI Taxonomy" id="13708"/>
    <lineage>
        <taxon>Eukaryota</taxon>
        <taxon>Viridiplantae</taxon>
        <taxon>Streptophyta</taxon>
        <taxon>Embryophyta</taxon>
        <taxon>Tracheophyta</taxon>
        <taxon>Spermatophyta</taxon>
        <taxon>Magnoliopsida</taxon>
        <taxon>eudicotyledons</taxon>
        <taxon>Gunneridae</taxon>
        <taxon>Pentapetalae</taxon>
        <taxon>asterids</taxon>
        <taxon>campanulids</taxon>
        <taxon>Asterales</taxon>
        <taxon>Asteraceae</taxon>
        <taxon>Asteroideae</taxon>
        <taxon>Heliantheae alliance</taxon>
        <taxon>Tageteae</taxon>
        <taxon>Tagetes</taxon>
    </lineage>
</organism>
<evidence type="ECO:0000256" key="4">
    <source>
        <dbReference type="ARBA" id="ARBA00023125"/>
    </source>
</evidence>
<feature type="compositionally biased region" description="Polar residues" evidence="7">
    <location>
        <begin position="222"/>
        <end position="235"/>
    </location>
</feature>
<dbReference type="FunFam" id="2.20.25.80:FF:000006">
    <property type="entry name" value="WRKY transcription factor"/>
    <property type="match status" value="1"/>
</dbReference>
<dbReference type="InterPro" id="IPR044810">
    <property type="entry name" value="WRKY_plant"/>
</dbReference>
<dbReference type="SUPFAM" id="SSF118290">
    <property type="entry name" value="WRKY DNA-binding domain"/>
    <property type="match status" value="2"/>
</dbReference>
<dbReference type="SMART" id="SM00774">
    <property type="entry name" value="WRKY"/>
    <property type="match status" value="2"/>
</dbReference>
<evidence type="ECO:0000256" key="5">
    <source>
        <dbReference type="ARBA" id="ARBA00023163"/>
    </source>
</evidence>
<dbReference type="Gene3D" id="2.20.25.80">
    <property type="entry name" value="WRKY domain"/>
    <property type="match status" value="2"/>
</dbReference>
<evidence type="ECO:0000256" key="7">
    <source>
        <dbReference type="SAM" id="MobiDB-lite"/>
    </source>
</evidence>
<keyword evidence="6" id="KW-0539">Nucleus</keyword>
<name>A0AAD8KT95_TARER</name>
<dbReference type="InterPro" id="IPR003657">
    <property type="entry name" value="WRKY_dom"/>
</dbReference>
<dbReference type="PANTHER" id="PTHR31221">
    <property type="entry name" value="WRKY TRANSCRIPTION FACTOR PROTEIN 1-RELATED"/>
    <property type="match status" value="1"/>
</dbReference>
<proteinExistence type="predicted"/>
<keyword evidence="4" id="KW-0238">DNA-binding</keyword>
<feature type="region of interest" description="Disordered" evidence="7">
    <location>
        <begin position="107"/>
        <end position="130"/>
    </location>
</feature>
<feature type="region of interest" description="Disordered" evidence="7">
    <location>
        <begin position="214"/>
        <end position="235"/>
    </location>
</feature>
<keyword evidence="2" id="KW-0677">Repeat</keyword>
<dbReference type="Pfam" id="PF03106">
    <property type="entry name" value="WRKY"/>
    <property type="match status" value="2"/>
</dbReference>
<feature type="domain" description="WRKY" evidence="8">
    <location>
        <begin position="313"/>
        <end position="378"/>
    </location>
</feature>
<dbReference type="GO" id="GO:0005634">
    <property type="term" value="C:nucleus"/>
    <property type="evidence" value="ECO:0007669"/>
    <property type="project" value="UniProtKB-SubCell"/>
</dbReference>
<accession>A0AAD8KT95</accession>
<dbReference type="PANTHER" id="PTHR31221:SF327">
    <property type="entry name" value="WRKY DNA-BINDING PROTEIN 25-RELATED"/>
    <property type="match status" value="1"/>
</dbReference>
<protein>
    <recommendedName>
        <fullName evidence="8">WRKY domain-containing protein</fullName>
    </recommendedName>
</protein>
<dbReference type="Proteomes" id="UP001229421">
    <property type="component" value="Unassembled WGS sequence"/>
</dbReference>
<reference evidence="9" key="1">
    <citation type="journal article" date="2023" name="bioRxiv">
        <title>Improved chromosome-level genome assembly for marigold (Tagetes erecta).</title>
        <authorList>
            <person name="Jiang F."/>
            <person name="Yuan L."/>
            <person name="Wang S."/>
            <person name="Wang H."/>
            <person name="Xu D."/>
            <person name="Wang A."/>
            <person name="Fan W."/>
        </authorList>
    </citation>
    <scope>NUCLEOTIDE SEQUENCE</scope>
    <source>
        <strain evidence="9">WSJ</strain>
        <tissue evidence="9">Leaf</tissue>
    </source>
</reference>
<comment type="caution">
    <text evidence="9">The sequence shown here is derived from an EMBL/GenBank/DDBJ whole genome shotgun (WGS) entry which is preliminary data.</text>
</comment>
<dbReference type="InterPro" id="IPR036576">
    <property type="entry name" value="WRKY_dom_sf"/>
</dbReference>
<evidence type="ECO:0000313" key="9">
    <source>
        <dbReference type="EMBL" id="KAK1428623.1"/>
    </source>
</evidence>
<comment type="subcellular location">
    <subcellularLocation>
        <location evidence="1">Nucleus</location>
    </subcellularLocation>
</comment>
<feature type="region of interest" description="Disordered" evidence="7">
    <location>
        <begin position="1"/>
        <end position="21"/>
    </location>
</feature>
<feature type="compositionally biased region" description="Low complexity" evidence="7">
    <location>
        <begin position="115"/>
        <end position="127"/>
    </location>
</feature>
<dbReference type="PROSITE" id="PS50811">
    <property type="entry name" value="WRKY"/>
    <property type="match status" value="2"/>
</dbReference>
<evidence type="ECO:0000256" key="3">
    <source>
        <dbReference type="ARBA" id="ARBA00023015"/>
    </source>
</evidence>
<evidence type="ECO:0000256" key="2">
    <source>
        <dbReference type="ARBA" id="ARBA00022737"/>
    </source>
</evidence>
<dbReference type="EMBL" id="JAUHHV010000004">
    <property type="protein sequence ID" value="KAK1428623.1"/>
    <property type="molecule type" value="Genomic_DNA"/>
</dbReference>
<evidence type="ECO:0000256" key="6">
    <source>
        <dbReference type="ARBA" id="ARBA00023242"/>
    </source>
</evidence>
<evidence type="ECO:0000313" key="10">
    <source>
        <dbReference type="Proteomes" id="UP001229421"/>
    </source>
</evidence>
<sequence>MSSLVTTFEPPSNSPPPSSTTTTIEATLIERNNTIVPKFKLIHPPSLPVSTHSLSPSSYFSFPEGDISGLDLLDYSLLFSSPHNLPSPTTGSFQFHAINLKPNNQNQEQDIKTEQNSSTSFQFQSQSDPSTEIYQQPRFENDANLVKTEYPFEKQSTQSTHKKLNDGYKWRKYGQKQVKASENPRSYYKCTYQSCSMRKKVETSIDGDITEIVYKGNHNHPKPQSTKRSSASPVSDNSIMVNQFNDCQDQFHGCGQWEFVGTPENSSISIGDNEFVEDEVEAKRLKMEDEDDRVSMEGSRTVKESRVVIQTLSDIDILDDGYKWRKYGQKVVKGNPNPRSYYKCTTLGCPVRKHVERASEDRRSVITTYEGKHNHDVPVTRGTRSSQLTNSGNNISNMTSNSSSLSYQHSNNSMFSSTCGSNFLLSDSKFTIEMSHTQEGFGCTGFENPVRSSFMNRQLKPENVFSIAKDEPQDDNFLESLLY</sequence>
<evidence type="ECO:0000256" key="1">
    <source>
        <dbReference type="ARBA" id="ARBA00004123"/>
    </source>
</evidence>